<sequence>MSNKPINQIYTGTVFHQRFFPKQHSFSYKLFMLALDVKQMDKQQGAAGVFGFSRFTPLWFNAKDYLTSDINHKIKNTLNSEPNSLTERITTKVQQLGGNNDIFRITMLVQVRCFGIYFSPANFYFCYNHNDDCEQMLVEVSNTPWHERHYYLVDIKKRHICEKEFQVSPFMDLNMRYHWRVKPPETSNNLFIKIENHKTHGDKSKVFTAGLAMEAKPLTAKNIFKTWCRLPVMTMKIVTSIYWQAIKLFVKRIPFIGYQTLADKKRS</sequence>
<dbReference type="RefSeq" id="WP_140605615.1">
    <property type="nucleotide sequence ID" value="NZ_SAWY01000041.1"/>
</dbReference>
<comment type="caution">
    <text evidence="1">The sequence shown here is derived from an EMBL/GenBank/DDBJ whole genome shotgun (WGS) entry which is preliminary data.</text>
</comment>
<protein>
    <submittedName>
        <fullName evidence="1">DUF1365 domain-containing protein</fullName>
    </submittedName>
</protein>
<dbReference type="PANTHER" id="PTHR33973">
    <property type="entry name" value="OS07G0153300 PROTEIN"/>
    <property type="match status" value="1"/>
</dbReference>
<evidence type="ECO:0000313" key="1">
    <source>
        <dbReference type="EMBL" id="TPH12084.1"/>
    </source>
</evidence>
<reference evidence="1 2" key="1">
    <citation type="submission" date="2019-01" db="EMBL/GenBank/DDBJ databases">
        <title>Litorilituus lipolytica sp. nov., isolated from intertidal sand of the Yellow Sea in China.</title>
        <authorList>
            <person name="Liu A."/>
        </authorList>
    </citation>
    <scope>NUCLEOTIDE SEQUENCE [LARGE SCALE GENOMIC DNA]</scope>
    <source>
        <strain evidence="1 2">RZ04</strain>
    </source>
</reference>
<name>A0A502KLH5_9GAMM</name>
<proteinExistence type="predicted"/>
<dbReference type="Proteomes" id="UP000315303">
    <property type="component" value="Unassembled WGS sequence"/>
</dbReference>
<keyword evidence="2" id="KW-1185">Reference proteome</keyword>
<dbReference type="OrthoDB" id="9778801at2"/>
<dbReference type="InterPro" id="IPR010775">
    <property type="entry name" value="DUF1365"/>
</dbReference>
<dbReference type="EMBL" id="SAWY01000041">
    <property type="protein sequence ID" value="TPH12084.1"/>
    <property type="molecule type" value="Genomic_DNA"/>
</dbReference>
<dbReference type="Pfam" id="PF07103">
    <property type="entry name" value="DUF1365"/>
    <property type="match status" value="1"/>
</dbReference>
<dbReference type="PANTHER" id="PTHR33973:SF4">
    <property type="entry name" value="OS07G0153300 PROTEIN"/>
    <property type="match status" value="1"/>
</dbReference>
<evidence type="ECO:0000313" key="2">
    <source>
        <dbReference type="Proteomes" id="UP000315303"/>
    </source>
</evidence>
<accession>A0A502KLH5</accession>
<dbReference type="AlphaFoldDB" id="A0A502KLH5"/>
<organism evidence="1 2">
    <name type="scientific">Litorilituus lipolyticus</name>
    <dbReference type="NCBI Taxonomy" id="2491017"/>
    <lineage>
        <taxon>Bacteria</taxon>
        <taxon>Pseudomonadati</taxon>
        <taxon>Pseudomonadota</taxon>
        <taxon>Gammaproteobacteria</taxon>
        <taxon>Alteromonadales</taxon>
        <taxon>Colwelliaceae</taxon>
        <taxon>Litorilituus</taxon>
    </lineage>
</organism>
<gene>
    <name evidence="1" type="ORF">EPA86_17145</name>
</gene>